<evidence type="ECO:0000256" key="9">
    <source>
        <dbReference type="ARBA" id="ARBA00022840"/>
    </source>
</evidence>
<evidence type="ECO:0000256" key="11">
    <source>
        <dbReference type="ARBA" id="ARBA00023012"/>
    </source>
</evidence>
<evidence type="ECO:0000313" key="15">
    <source>
        <dbReference type="EMBL" id="PZN71885.1"/>
    </source>
</evidence>
<name>A0A2W4QI75_9GAMM</name>
<protein>
    <recommendedName>
        <fullName evidence="3">histidine kinase</fullName>
        <ecNumber evidence="3">2.7.13.3</ecNumber>
    </recommendedName>
</protein>
<keyword evidence="12 13" id="KW-0472">Membrane</keyword>
<evidence type="ECO:0000256" key="3">
    <source>
        <dbReference type="ARBA" id="ARBA00012438"/>
    </source>
</evidence>
<evidence type="ECO:0000256" key="2">
    <source>
        <dbReference type="ARBA" id="ARBA00004141"/>
    </source>
</evidence>
<dbReference type="Gene3D" id="3.30.450.20">
    <property type="entry name" value="PAS domain"/>
    <property type="match status" value="1"/>
</dbReference>
<evidence type="ECO:0000256" key="10">
    <source>
        <dbReference type="ARBA" id="ARBA00022989"/>
    </source>
</evidence>
<organism evidence="15 16">
    <name type="scientific">Candidatus Methylumidiphilus alinenensis</name>
    <dbReference type="NCBI Taxonomy" id="2202197"/>
    <lineage>
        <taxon>Bacteria</taxon>
        <taxon>Pseudomonadati</taxon>
        <taxon>Pseudomonadota</taxon>
        <taxon>Gammaproteobacteria</taxon>
        <taxon>Methylococcales</taxon>
        <taxon>Candidatus Methylumidiphilus</taxon>
    </lineage>
</organism>
<dbReference type="PROSITE" id="PS50112">
    <property type="entry name" value="PAS"/>
    <property type="match status" value="1"/>
</dbReference>
<dbReference type="GO" id="GO:0005524">
    <property type="term" value="F:ATP binding"/>
    <property type="evidence" value="ECO:0007669"/>
    <property type="project" value="UniProtKB-KW"/>
</dbReference>
<dbReference type="NCBIfam" id="TIGR00229">
    <property type="entry name" value="sensory_box"/>
    <property type="match status" value="1"/>
</dbReference>
<feature type="domain" description="PAS" evidence="14">
    <location>
        <begin position="134"/>
        <end position="204"/>
    </location>
</feature>
<dbReference type="InterPro" id="IPR035965">
    <property type="entry name" value="PAS-like_dom_sf"/>
</dbReference>
<evidence type="ECO:0000256" key="4">
    <source>
        <dbReference type="ARBA" id="ARBA00022553"/>
    </source>
</evidence>
<keyword evidence="5" id="KW-0808">Transferase</keyword>
<dbReference type="InterPro" id="IPR013655">
    <property type="entry name" value="PAS_fold_3"/>
</dbReference>
<reference evidence="15 16" key="1">
    <citation type="journal article" date="2018" name="Aquat. Microb. Ecol.">
        <title>Gammaproteobacterial methanotrophs dominate.</title>
        <authorList>
            <person name="Rissanen A.J."/>
            <person name="Saarenheimo J."/>
            <person name="Tiirola M."/>
            <person name="Peura S."/>
            <person name="Aalto S.L."/>
            <person name="Karvinen A."/>
            <person name="Nykanen H."/>
        </authorList>
    </citation>
    <scope>NUCLEOTIDE SEQUENCE [LARGE SCALE GENOMIC DNA]</scope>
    <source>
        <strain evidence="15">AMbin10</strain>
    </source>
</reference>
<dbReference type="InterPro" id="IPR025201">
    <property type="entry name" value="KdpD_TM"/>
</dbReference>
<dbReference type="Pfam" id="PF08447">
    <property type="entry name" value="PAS_3"/>
    <property type="match status" value="1"/>
</dbReference>
<evidence type="ECO:0000256" key="8">
    <source>
        <dbReference type="ARBA" id="ARBA00022777"/>
    </source>
</evidence>
<evidence type="ECO:0000256" key="6">
    <source>
        <dbReference type="ARBA" id="ARBA00022692"/>
    </source>
</evidence>
<proteinExistence type="predicted"/>
<dbReference type="SUPFAM" id="SSF55785">
    <property type="entry name" value="PYP-like sensor domain (PAS domain)"/>
    <property type="match status" value="1"/>
</dbReference>
<dbReference type="GO" id="GO:0004673">
    <property type="term" value="F:protein histidine kinase activity"/>
    <property type="evidence" value="ECO:0007669"/>
    <property type="project" value="UniProtKB-EC"/>
</dbReference>
<dbReference type="Gene3D" id="2.10.70.100">
    <property type="match status" value="1"/>
</dbReference>
<evidence type="ECO:0000256" key="1">
    <source>
        <dbReference type="ARBA" id="ARBA00000085"/>
    </source>
</evidence>
<keyword evidence="11" id="KW-0902">Two-component regulatory system</keyword>
<dbReference type="Gene3D" id="1.20.120.620">
    <property type="entry name" value="Backbone structure of the membrane domain of e. Coli histidine kinase receptor kdpd"/>
    <property type="match status" value="1"/>
</dbReference>
<gene>
    <name evidence="15" type="ORF">DM484_25395</name>
</gene>
<evidence type="ECO:0000256" key="5">
    <source>
        <dbReference type="ARBA" id="ARBA00022679"/>
    </source>
</evidence>
<dbReference type="InterPro" id="IPR000014">
    <property type="entry name" value="PAS"/>
</dbReference>
<comment type="subcellular location">
    <subcellularLocation>
        <location evidence="2">Membrane</location>
        <topology evidence="2">Multi-pass membrane protein</topology>
    </subcellularLocation>
</comment>
<keyword evidence="9" id="KW-0067">ATP-binding</keyword>
<sequence length="314" mass="34500">MKPQNYWPTLPNLWGSKHRLASYAIAMVFSVAGSFLLAQLSLSFGEEPSLILFMLPIVLVAIPGGLGPGLLATAVVAVYAEFFLLPPIGSLEIKNTYDLLRCAALVVNGVVVSLLGESSIRSRRRESHRWQIEMESALIHVQSMVQLGHWSFDLASGIFTASEQAARNVGWSSSTLSWEDLLQVIHPEDREAVASAWQAALKGAPFNILHRTLVGGKSRWLRVMAEIEYDPNGKPVTAMGLSQDVTDMAVFTVIPYVDLPRIAAHLAILDQIAIHIGFQIDFHGFSAVRADDDERVLHLVVNAGPCWYAGFDRV</sequence>
<dbReference type="PANTHER" id="PTHR43304:SF1">
    <property type="entry name" value="PAC DOMAIN-CONTAINING PROTEIN"/>
    <property type="match status" value="1"/>
</dbReference>
<feature type="transmembrane region" description="Helical" evidence="13">
    <location>
        <begin position="20"/>
        <end position="38"/>
    </location>
</feature>
<evidence type="ECO:0000256" key="12">
    <source>
        <dbReference type="ARBA" id="ARBA00023136"/>
    </source>
</evidence>
<dbReference type="GO" id="GO:0000160">
    <property type="term" value="P:phosphorelay signal transduction system"/>
    <property type="evidence" value="ECO:0007669"/>
    <property type="project" value="UniProtKB-KW"/>
</dbReference>
<keyword evidence="4" id="KW-0597">Phosphoprotein</keyword>
<dbReference type="CDD" id="cd00130">
    <property type="entry name" value="PAS"/>
    <property type="match status" value="1"/>
</dbReference>
<evidence type="ECO:0000259" key="14">
    <source>
        <dbReference type="PROSITE" id="PS50112"/>
    </source>
</evidence>
<comment type="caution">
    <text evidence="15">The sequence shown here is derived from an EMBL/GenBank/DDBJ whole genome shotgun (WGS) entry which is preliminary data.</text>
</comment>
<dbReference type="GO" id="GO:0016020">
    <property type="term" value="C:membrane"/>
    <property type="evidence" value="ECO:0007669"/>
    <property type="project" value="UniProtKB-SubCell"/>
</dbReference>
<dbReference type="InterPro" id="IPR052162">
    <property type="entry name" value="Sensor_kinase/Photoreceptor"/>
</dbReference>
<keyword evidence="7" id="KW-0547">Nucleotide-binding</keyword>
<dbReference type="InterPro" id="IPR038318">
    <property type="entry name" value="KdpD_sf"/>
</dbReference>
<accession>A0A2W4QI75</accession>
<comment type="catalytic activity">
    <reaction evidence="1">
        <text>ATP + protein L-histidine = ADP + protein N-phospho-L-histidine.</text>
        <dbReference type="EC" id="2.7.13.3"/>
    </reaction>
</comment>
<keyword evidence="8" id="KW-0418">Kinase</keyword>
<feature type="transmembrane region" description="Helical" evidence="13">
    <location>
        <begin position="50"/>
        <end position="79"/>
    </location>
</feature>
<evidence type="ECO:0000256" key="13">
    <source>
        <dbReference type="SAM" id="Phobius"/>
    </source>
</evidence>
<keyword evidence="6 13" id="KW-0812">Transmembrane</keyword>
<dbReference type="PANTHER" id="PTHR43304">
    <property type="entry name" value="PHYTOCHROME-LIKE PROTEIN CPH1"/>
    <property type="match status" value="1"/>
</dbReference>
<dbReference type="EMBL" id="QJPH01000506">
    <property type="protein sequence ID" value="PZN71885.1"/>
    <property type="molecule type" value="Genomic_DNA"/>
</dbReference>
<feature type="transmembrane region" description="Helical" evidence="13">
    <location>
        <begin position="99"/>
        <end position="116"/>
    </location>
</feature>
<evidence type="ECO:0000313" key="16">
    <source>
        <dbReference type="Proteomes" id="UP000249396"/>
    </source>
</evidence>
<dbReference type="Pfam" id="PF13493">
    <property type="entry name" value="DUF4118"/>
    <property type="match status" value="1"/>
</dbReference>
<dbReference type="EC" id="2.7.13.3" evidence="3"/>
<dbReference type="AlphaFoldDB" id="A0A2W4QI75"/>
<dbReference type="Proteomes" id="UP000249396">
    <property type="component" value="Unassembled WGS sequence"/>
</dbReference>
<evidence type="ECO:0000256" key="7">
    <source>
        <dbReference type="ARBA" id="ARBA00022741"/>
    </source>
</evidence>
<keyword evidence="10 13" id="KW-1133">Transmembrane helix</keyword>